<protein>
    <submittedName>
        <fullName evidence="1">Uncharacterized protein</fullName>
    </submittedName>
</protein>
<dbReference type="AlphaFoldDB" id="A0A061E5C5"/>
<evidence type="ECO:0000313" key="2">
    <source>
        <dbReference type="Proteomes" id="UP000026915"/>
    </source>
</evidence>
<reference evidence="1 2" key="1">
    <citation type="journal article" date="2013" name="Genome Biol.">
        <title>The genome sequence of the most widely cultivated cacao type and its use to identify candidate genes regulating pod color.</title>
        <authorList>
            <person name="Motamayor J.C."/>
            <person name="Mockaitis K."/>
            <person name="Schmutz J."/>
            <person name="Haiminen N."/>
            <person name="Iii D.L."/>
            <person name="Cornejo O."/>
            <person name="Findley S.D."/>
            <person name="Zheng P."/>
            <person name="Utro F."/>
            <person name="Royaert S."/>
            <person name="Saski C."/>
            <person name="Jenkins J."/>
            <person name="Podicheti R."/>
            <person name="Zhao M."/>
            <person name="Scheffler B.E."/>
            <person name="Stack J.C."/>
            <person name="Feltus F.A."/>
            <person name="Mustiga G.M."/>
            <person name="Amores F."/>
            <person name="Phillips W."/>
            <person name="Marelli J.P."/>
            <person name="May G.D."/>
            <person name="Shapiro H."/>
            <person name="Ma J."/>
            <person name="Bustamante C.D."/>
            <person name="Schnell R.J."/>
            <person name="Main D."/>
            <person name="Gilbert D."/>
            <person name="Parida L."/>
            <person name="Kuhn D.N."/>
        </authorList>
    </citation>
    <scope>NUCLEOTIDE SEQUENCE [LARGE SCALE GENOMIC DNA]</scope>
    <source>
        <strain evidence="2">cv. Matina 1-6</strain>
    </source>
</reference>
<evidence type="ECO:0000313" key="1">
    <source>
        <dbReference type="EMBL" id="EOX99832.1"/>
    </source>
</evidence>
<sequence length="207" mass="22928">MARELYANAFEHYDGLAFVQGKQVPFHSQAINDFYKTLDIENNGQYLGNHQDLNKFILVLCVESAQWKLSKGKSIPFKASAMKEDIKDKSKKLLHLKPPISVGLIQRSYDPFTIGENVISSGLRSSNEVDVLSSANYMGMDMNNFPTLPDPPSIGVKLKRLESMNKSYGSLEEGENHVTSQSNAVGQHVARQNIGHCEHGSMAATTP</sequence>
<gene>
    <name evidence="1" type="ORF">TCM_008797</name>
</gene>
<keyword evidence="2" id="KW-1185">Reference proteome</keyword>
<dbReference type="EMBL" id="CM001880">
    <property type="protein sequence ID" value="EOX99832.1"/>
    <property type="molecule type" value="Genomic_DNA"/>
</dbReference>
<dbReference type="Proteomes" id="UP000026915">
    <property type="component" value="Chromosome 2"/>
</dbReference>
<organism evidence="1 2">
    <name type="scientific">Theobroma cacao</name>
    <name type="common">Cacao</name>
    <name type="synonym">Cocoa</name>
    <dbReference type="NCBI Taxonomy" id="3641"/>
    <lineage>
        <taxon>Eukaryota</taxon>
        <taxon>Viridiplantae</taxon>
        <taxon>Streptophyta</taxon>
        <taxon>Embryophyta</taxon>
        <taxon>Tracheophyta</taxon>
        <taxon>Spermatophyta</taxon>
        <taxon>Magnoliopsida</taxon>
        <taxon>eudicotyledons</taxon>
        <taxon>Gunneridae</taxon>
        <taxon>Pentapetalae</taxon>
        <taxon>rosids</taxon>
        <taxon>malvids</taxon>
        <taxon>Malvales</taxon>
        <taxon>Malvaceae</taxon>
        <taxon>Byttnerioideae</taxon>
        <taxon>Theobroma</taxon>
    </lineage>
</organism>
<name>A0A061E5C5_THECC</name>
<proteinExistence type="predicted"/>
<dbReference type="HOGENOM" id="CLU_1328433_0_0_1"/>
<dbReference type="Gramene" id="EOX99832">
    <property type="protein sequence ID" value="EOX99832"/>
    <property type="gene ID" value="TCM_008797"/>
</dbReference>
<dbReference type="InParanoid" id="A0A061E5C5"/>
<accession>A0A061E5C5</accession>